<dbReference type="PANTHER" id="PTHR28523">
    <property type="entry name" value="CYTOCHROME C OXIDASE ASSEMBLY FACTOR 1"/>
    <property type="match status" value="1"/>
</dbReference>
<dbReference type="GO" id="GO:0005743">
    <property type="term" value="C:mitochondrial inner membrane"/>
    <property type="evidence" value="ECO:0007669"/>
    <property type="project" value="TreeGrafter"/>
</dbReference>
<evidence type="ECO:0000313" key="4">
    <source>
        <dbReference type="Proteomes" id="UP000243876"/>
    </source>
</evidence>
<keyword evidence="2" id="KW-1133">Transmembrane helix</keyword>
<proteinExistence type="predicted"/>
<feature type="transmembrane region" description="Helical" evidence="2">
    <location>
        <begin position="90"/>
        <end position="109"/>
    </location>
</feature>
<dbReference type="Pfam" id="PF08695">
    <property type="entry name" value="Coa1"/>
    <property type="match status" value="1"/>
</dbReference>
<organism evidence="3 4">
    <name type="scientific">Sporidiobolus salmonicolor</name>
    <name type="common">Yeast-like fungus</name>
    <name type="synonym">Sporobolomyces salmonicolor</name>
    <dbReference type="NCBI Taxonomy" id="5005"/>
    <lineage>
        <taxon>Eukaryota</taxon>
        <taxon>Fungi</taxon>
        <taxon>Dikarya</taxon>
        <taxon>Basidiomycota</taxon>
        <taxon>Pucciniomycotina</taxon>
        <taxon>Microbotryomycetes</taxon>
        <taxon>Sporidiobolales</taxon>
        <taxon>Sporidiobolaceae</taxon>
        <taxon>Sporobolomyces</taxon>
    </lineage>
</organism>
<dbReference type="PANTHER" id="PTHR28523:SF1">
    <property type="entry name" value="CYTOCHROME C OXIDASE ASSEMBLY FACTOR 1"/>
    <property type="match status" value="1"/>
</dbReference>
<dbReference type="OrthoDB" id="2100652at2759"/>
<evidence type="ECO:0000313" key="3">
    <source>
        <dbReference type="EMBL" id="CEQ40618.1"/>
    </source>
</evidence>
<evidence type="ECO:0000256" key="2">
    <source>
        <dbReference type="SAM" id="Phobius"/>
    </source>
</evidence>
<feature type="compositionally biased region" description="Pro residues" evidence="1">
    <location>
        <begin position="56"/>
        <end position="67"/>
    </location>
</feature>
<evidence type="ECO:0000256" key="1">
    <source>
        <dbReference type="SAM" id="MobiDB-lite"/>
    </source>
</evidence>
<feature type="region of interest" description="Disordered" evidence="1">
    <location>
        <begin position="51"/>
        <end position="82"/>
    </location>
</feature>
<dbReference type="Proteomes" id="UP000243876">
    <property type="component" value="Unassembled WGS sequence"/>
</dbReference>
<dbReference type="InterPro" id="IPR042432">
    <property type="entry name" value="Coa1_fungi"/>
</dbReference>
<keyword evidence="4" id="KW-1185">Reference proteome</keyword>
<feature type="compositionally biased region" description="Basic and acidic residues" evidence="1">
    <location>
        <begin position="72"/>
        <end position="82"/>
    </location>
</feature>
<gene>
    <name evidence="3" type="primary">SPOSA6832_02250</name>
</gene>
<accession>A0A0D6ELJ2</accession>
<dbReference type="InterPro" id="IPR014807">
    <property type="entry name" value="Coa1"/>
</dbReference>
<keyword evidence="2" id="KW-0812">Transmembrane</keyword>
<dbReference type="AlphaFoldDB" id="A0A0D6ELJ2"/>
<reference evidence="4" key="1">
    <citation type="submission" date="2015-02" db="EMBL/GenBank/DDBJ databases">
        <authorList>
            <person name="Gon?alves P."/>
        </authorList>
    </citation>
    <scope>NUCLEOTIDE SEQUENCE [LARGE SCALE GENOMIC DNA]</scope>
</reference>
<feature type="non-terminal residue" evidence="3">
    <location>
        <position position="1"/>
    </location>
</feature>
<dbReference type="EMBL" id="CENE01000007">
    <property type="protein sequence ID" value="CEQ40618.1"/>
    <property type="molecule type" value="Genomic_DNA"/>
</dbReference>
<protein>
    <submittedName>
        <fullName evidence="3">SPOSA6832_02250-mRNA-1:cds</fullName>
    </submittedName>
</protein>
<keyword evidence="2" id="KW-0472">Membrane</keyword>
<name>A0A0D6ELJ2_SPOSA</name>
<dbReference type="GO" id="GO:0033617">
    <property type="term" value="P:mitochondrial respiratory chain complex IV assembly"/>
    <property type="evidence" value="ECO:0007669"/>
    <property type="project" value="InterPro"/>
</dbReference>
<sequence length="232" mass="25210">MLSRLGTPSLLASRSLAHSALPLPLSQLAIASRSSASSRSLSTSPLLRLASAAPSPARPRTPFPTSLPPRRRPSESTGRDLPELKSRTPLYLALFALAALAWAAFLAYATNAERANSSVVRSLAFQLRSWPAVREFLGDGVRIDPVVADFVRIKGNINMLAGRIDVQFRPAALPRSRLSAAASKDALRFSAGRSRATTGPCWIWQGSTSARWPWKHEQKSLLFLDQTDRGRG</sequence>